<dbReference type="STRING" id="697281.Mahau_0331"/>
<dbReference type="Proteomes" id="UP000008457">
    <property type="component" value="Chromosome"/>
</dbReference>
<evidence type="ECO:0000313" key="3">
    <source>
        <dbReference type="Proteomes" id="UP000008457"/>
    </source>
</evidence>
<evidence type="ECO:0000259" key="1">
    <source>
        <dbReference type="Pfam" id="PF13485"/>
    </source>
</evidence>
<evidence type="ECO:0000313" key="2">
    <source>
        <dbReference type="EMBL" id="AEE95547.1"/>
    </source>
</evidence>
<dbReference type="Gene3D" id="1.10.390.10">
    <property type="entry name" value="Neutral Protease Domain 2"/>
    <property type="match status" value="1"/>
</dbReference>
<dbReference type="InterPro" id="IPR039568">
    <property type="entry name" value="Peptidase_MA-like_dom"/>
</dbReference>
<dbReference type="HOGENOM" id="CLU_079582_0_0_9"/>
<name>F3ZXP0_MAHA5</name>
<organism evidence="2 3">
    <name type="scientific">Mahella australiensis (strain DSM 15567 / CIP 107919 / 50-1 BON)</name>
    <dbReference type="NCBI Taxonomy" id="697281"/>
    <lineage>
        <taxon>Bacteria</taxon>
        <taxon>Bacillati</taxon>
        <taxon>Bacillota</taxon>
        <taxon>Clostridia</taxon>
        <taxon>Thermoanaerobacterales</taxon>
        <taxon>Thermoanaerobacterales Family IV. Incertae Sedis</taxon>
        <taxon>Mahella</taxon>
    </lineage>
</organism>
<keyword evidence="3" id="KW-1185">Reference proteome</keyword>
<proteinExistence type="predicted"/>
<sequence length="262" mass="30313">MRYKKNILVLIAMILCAVLAVAFCFFPGKVKVTFYPLIKAVGGAMVYDENEGYGSIRWNNFIIEYPKDKRDVAYMVLDSLKSDSRRVYDFFSYRPSKPVEIVIYDNADDMRDALHISRNRTVEGAYYMGKITILSPYAWPDAPKTDIEGYFRASSPVVHEITHMVVDEMTRGNVPVWLTEGIATYMEYRIMGYDWTAGIAVKEPYSIEQLTKNFDKLDEYQAYRQSFLIVKDMVDRYGDKYIVSILDFMGHGKEIGAKLLYK</sequence>
<gene>
    <name evidence="2" type="ordered locus">Mahau_0331</name>
</gene>
<feature type="domain" description="Peptidase MA-like" evidence="1">
    <location>
        <begin position="94"/>
        <end position="253"/>
    </location>
</feature>
<dbReference type="AlphaFoldDB" id="F3ZXP0"/>
<dbReference type="RefSeq" id="WP_013779980.1">
    <property type="nucleotide sequence ID" value="NC_015520.1"/>
</dbReference>
<dbReference type="Pfam" id="PF13485">
    <property type="entry name" value="Peptidase_MA_2"/>
    <property type="match status" value="1"/>
</dbReference>
<dbReference type="KEGG" id="mas:Mahau_0331"/>
<dbReference type="eggNOG" id="COG0308">
    <property type="taxonomic scope" value="Bacteria"/>
</dbReference>
<dbReference type="EMBL" id="CP002360">
    <property type="protein sequence ID" value="AEE95547.1"/>
    <property type="molecule type" value="Genomic_DNA"/>
</dbReference>
<protein>
    <recommendedName>
        <fullName evidence="1">Peptidase MA-like domain-containing protein</fullName>
    </recommendedName>
</protein>
<dbReference type="InterPro" id="IPR027268">
    <property type="entry name" value="Peptidase_M4/M1_CTD_sf"/>
</dbReference>
<reference evidence="3" key="1">
    <citation type="submission" date="2010-11" db="EMBL/GenBank/DDBJ databases">
        <title>The complete genome of Mahella australiensis DSM 15567.</title>
        <authorList>
            <consortium name="US DOE Joint Genome Institute (JGI-PGF)"/>
            <person name="Lucas S."/>
            <person name="Copeland A."/>
            <person name="Lapidus A."/>
            <person name="Bruce D."/>
            <person name="Goodwin L."/>
            <person name="Pitluck S."/>
            <person name="Kyrpides N."/>
            <person name="Mavromatis K."/>
            <person name="Pagani I."/>
            <person name="Ivanova N."/>
            <person name="Teshima H."/>
            <person name="Brettin T."/>
            <person name="Detter J.C."/>
            <person name="Han C."/>
            <person name="Tapia R."/>
            <person name="Land M."/>
            <person name="Hauser L."/>
            <person name="Markowitz V."/>
            <person name="Cheng J.-F."/>
            <person name="Hugenholtz P."/>
            <person name="Woyke T."/>
            <person name="Wu D."/>
            <person name="Spring S."/>
            <person name="Pukall R."/>
            <person name="Steenblock K."/>
            <person name="Schneider S."/>
            <person name="Klenk H.-P."/>
            <person name="Eisen J.A."/>
        </authorList>
    </citation>
    <scope>NUCLEOTIDE SEQUENCE [LARGE SCALE GENOMIC DNA]</scope>
    <source>
        <strain evidence="3">DSM 15567 / CIP 107919 / 50-1 BON</strain>
    </source>
</reference>
<reference evidence="2 3" key="2">
    <citation type="journal article" date="2011" name="Stand. Genomic Sci.">
        <title>Complete genome sequence of Mahella australiensis type strain (50-1 BON).</title>
        <authorList>
            <person name="Sikorski J."/>
            <person name="Teshima H."/>
            <person name="Nolan M."/>
            <person name="Lucas S."/>
            <person name="Hammon N."/>
            <person name="Deshpande S."/>
            <person name="Cheng J.F."/>
            <person name="Pitluck S."/>
            <person name="Liolios K."/>
            <person name="Pagani I."/>
            <person name="Ivanova N."/>
            <person name="Huntemann M."/>
            <person name="Mavromatis K."/>
            <person name="Ovchinikova G."/>
            <person name="Pati A."/>
            <person name="Tapia R."/>
            <person name="Han C."/>
            <person name="Goodwin L."/>
            <person name="Chen A."/>
            <person name="Palaniappan K."/>
            <person name="Land M."/>
            <person name="Hauser L."/>
            <person name="Ngatchou-Djao O.D."/>
            <person name="Rohde M."/>
            <person name="Pukall R."/>
            <person name="Spring S."/>
            <person name="Abt B."/>
            <person name="Goker M."/>
            <person name="Detter J.C."/>
            <person name="Woyke T."/>
            <person name="Bristow J."/>
            <person name="Markowitz V."/>
            <person name="Hugenholtz P."/>
            <person name="Eisen J.A."/>
            <person name="Kyrpides N.C."/>
            <person name="Klenk H.P."/>
            <person name="Lapidus A."/>
        </authorList>
    </citation>
    <scope>NUCLEOTIDE SEQUENCE [LARGE SCALE GENOMIC DNA]</scope>
    <source>
        <strain evidence="3">DSM 15567 / CIP 107919 / 50-1 BON</strain>
    </source>
</reference>
<accession>F3ZXP0</accession>